<keyword evidence="4 6" id="KW-0812">Transmembrane</keyword>
<dbReference type="GO" id="GO:0016020">
    <property type="term" value="C:membrane"/>
    <property type="evidence" value="ECO:0007669"/>
    <property type="project" value="UniProtKB-UniRule"/>
</dbReference>
<evidence type="ECO:0000313" key="8">
    <source>
        <dbReference type="EMBL" id="CAE7941426.1"/>
    </source>
</evidence>
<evidence type="ECO:0000313" key="9">
    <source>
        <dbReference type="Proteomes" id="UP000601435"/>
    </source>
</evidence>
<feature type="compositionally biased region" description="Polar residues" evidence="5">
    <location>
        <begin position="1023"/>
        <end position="1034"/>
    </location>
</feature>
<dbReference type="Pfam" id="PF01595">
    <property type="entry name" value="CNNM"/>
    <property type="match status" value="1"/>
</dbReference>
<feature type="region of interest" description="Disordered" evidence="5">
    <location>
        <begin position="847"/>
        <end position="880"/>
    </location>
</feature>
<evidence type="ECO:0000256" key="4">
    <source>
        <dbReference type="PROSITE-ProRule" id="PRU01193"/>
    </source>
</evidence>
<dbReference type="InterPro" id="IPR018110">
    <property type="entry name" value="Mandel_Rmase/mucon_lact_enz_CS"/>
</dbReference>
<organism evidence="8 9">
    <name type="scientific">Symbiodinium necroappetens</name>
    <dbReference type="NCBI Taxonomy" id="1628268"/>
    <lineage>
        <taxon>Eukaryota</taxon>
        <taxon>Sar</taxon>
        <taxon>Alveolata</taxon>
        <taxon>Dinophyceae</taxon>
        <taxon>Suessiales</taxon>
        <taxon>Symbiodiniaceae</taxon>
        <taxon>Symbiodinium</taxon>
    </lineage>
</organism>
<dbReference type="GO" id="GO:0016052">
    <property type="term" value="P:carbohydrate catabolic process"/>
    <property type="evidence" value="ECO:0007669"/>
    <property type="project" value="TreeGrafter"/>
</dbReference>
<evidence type="ECO:0000256" key="6">
    <source>
        <dbReference type="SAM" id="Phobius"/>
    </source>
</evidence>
<proteinExistence type="predicted"/>
<evidence type="ECO:0000256" key="1">
    <source>
        <dbReference type="ARBA" id="ARBA00001946"/>
    </source>
</evidence>
<evidence type="ECO:0000256" key="5">
    <source>
        <dbReference type="SAM" id="MobiDB-lite"/>
    </source>
</evidence>
<evidence type="ECO:0000256" key="2">
    <source>
        <dbReference type="ARBA" id="ARBA00022723"/>
    </source>
</evidence>
<keyword evidence="3" id="KW-0460">Magnesium</keyword>
<dbReference type="GO" id="GO:0016836">
    <property type="term" value="F:hydro-lyase activity"/>
    <property type="evidence" value="ECO:0007669"/>
    <property type="project" value="TreeGrafter"/>
</dbReference>
<dbReference type="SFLD" id="SFLDG00179">
    <property type="entry name" value="mandelate_racemase"/>
    <property type="match status" value="1"/>
</dbReference>
<reference evidence="8" key="1">
    <citation type="submission" date="2021-02" db="EMBL/GenBank/DDBJ databases">
        <authorList>
            <person name="Dougan E. K."/>
            <person name="Rhodes N."/>
            <person name="Thang M."/>
            <person name="Chan C."/>
        </authorList>
    </citation>
    <scope>NUCLEOTIDE SEQUENCE</scope>
</reference>
<protein>
    <submittedName>
        <fullName evidence="8">AraD protein</fullName>
    </submittedName>
</protein>
<dbReference type="AlphaFoldDB" id="A0A813CBH0"/>
<name>A0A813CBH0_9DINO</name>
<keyword evidence="4 6" id="KW-0472">Membrane</keyword>
<dbReference type="CDD" id="cd03316">
    <property type="entry name" value="MR_like"/>
    <property type="match status" value="1"/>
</dbReference>
<dbReference type="GO" id="GO:0000287">
    <property type="term" value="F:magnesium ion binding"/>
    <property type="evidence" value="ECO:0007669"/>
    <property type="project" value="TreeGrafter"/>
</dbReference>
<evidence type="ECO:0000259" key="7">
    <source>
        <dbReference type="PROSITE" id="PS51846"/>
    </source>
</evidence>
<dbReference type="Pfam" id="PF13378">
    <property type="entry name" value="MR_MLE_C"/>
    <property type="match status" value="1"/>
</dbReference>
<dbReference type="PROSITE" id="PS00909">
    <property type="entry name" value="MR_MLE_2"/>
    <property type="match status" value="1"/>
</dbReference>
<gene>
    <name evidence="8" type="primary">araD</name>
    <name evidence="8" type="ORF">SNEC2469_LOCUS34280</name>
</gene>
<dbReference type="InterPro" id="IPR036849">
    <property type="entry name" value="Enolase-like_C_sf"/>
</dbReference>
<feature type="compositionally biased region" description="Low complexity" evidence="5">
    <location>
        <begin position="852"/>
        <end position="864"/>
    </location>
</feature>
<keyword evidence="4 6" id="KW-1133">Transmembrane helix</keyword>
<dbReference type="PANTHER" id="PTHR13794:SF58">
    <property type="entry name" value="MITOCHONDRIAL ENOLASE SUPERFAMILY MEMBER 1"/>
    <property type="match status" value="1"/>
</dbReference>
<dbReference type="SFLD" id="SFLDS00001">
    <property type="entry name" value="Enolase"/>
    <property type="match status" value="1"/>
</dbReference>
<dbReference type="OrthoDB" id="17395at2759"/>
<feature type="region of interest" description="Disordered" evidence="5">
    <location>
        <begin position="613"/>
        <end position="662"/>
    </location>
</feature>
<dbReference type="Proteomes" id="UP000601435">
    <property type="component" value="Unassembled WGS sequence"/>
</dbReference>
<dbReference type="GO" id="GO:0009063">
    <property type="term" value="P:amino acid catabolic process"/>
    <property type="evidence" value="ECO:0007669"/>
    <property type="project" value="InterPro"/>
</dbReference>
<feature type="compositionally biased region" description="Low complexity" evidence="5">
    <location>
        <begin position="913"/>
        <end position="926"/>
    </location>
</feature>
<feature type="compositionally biased region" description="Basic and acidic residues" evidence="5">
    <location>
        <begin position="620"/>
        <end position="631"/>
    </location>
</feature>
<keyword evidence="9" id="KW-1185">Reference proteome</keyword>
<feature type="compositionally biased region" description="Polar residues" evidence="5">
    <location>
        <begin position="638"/>
        <end position="654"/>
    </location>
</feature>
<feature type="region of interest" description="Disordered" evidence="5">
    <location>
        <begin position="893"/>
        <end position="1034"/>
    </location>
</feature>
<dbReference type="InterPro" id="IPR029017">
    <property type="entry name" value="Enolase-like_N"/>
</dbReference>
<dbReference type="InterPro" id="IPR013341">
    <property type="entry name" value="Mandelate_racemase_N_dom"/>
</dbReference>
<keyword evidence="2" id="KW-0479">Metal-binding</keyword>
<dbReference type="EMBL" id="CAJNJA010093908">
    <property type="protein sequence ID" value="CAE7941426.1"/>
    <property type="molecule type" value="Genomic_DNA"/>
</dbReference>
<dbReference type="InterPro" id="IPR029065">
    <property type="entry name" value="Enolase_C-like"/>
</dbReference>
<feature type="transmembrane region" description="Helical" evidence="6">
    <location>
        <begin position="69"/>
        <end position="94"/>
    </location>
</feature>
<comment type="cofactor">
    <cofactor evidence="1">
        <name>Mg(2+)</name>
        <dbReference type="ChEBI" id="CHEBI:18420"/>
    </cofactor>
</comment>
<dbReference type="SMART" id="SM00922">
    <property type="entry name" value="MR_MLE"/>
    <property type="match status" value="1"/>
</dbReference>
<dbReference type="Gene3D" id="3.20.20.120">
    <property type="entry name" value="Enolase-like C-terminal domain"/>
    <property type="match status" value="1"/>
</dbReference>
<dbReference type="Pfam" id="PF02746">
    <property type="entry name" value="MR_MLE_N"/>
    <property type="match status" value="1"/>
</dbReference>
<evidence type="ECO:0000256" key="3">
    <source>
        <dbReference type="ARBA" id="ARBA00022842"/>
    </source>
</evidence>
<dbReference type="PANTHER" id="PTHR13794">
    <property type="entry name" value="ENOLASE SUPERFAMILY, MANDELATE RACEMASE"/>
    <property type="match status" value="1"/>
</dbReference>
<dbReference type="InterPro" id="IPR013342">
    <property type="entry name" value="Mandelate_racemase_C"/>
</dbReference>
<comment type="caution">
    <text evidence="8">The sequence shown here is derived from an EMBL/GenBank/DDBJ whole genome shotgun (WGS) entry which is preliminary data.</text>
</comment>
<sequence length="1034" mass="113212">MQNSSACSVLGLRWLRASRFLASDNQSRWGGTEQAATISCPSFGRWRTVPRCLSPLEESREAERERISFAFHVCASIACIVSAALAAGLTMGLVSLEPVELQIIEAARLDDCTTEKEKERLQKQKDAAKRILPLLKVFALRGPKLPRPHWTAFFPVPPGNEVLVRLRTQEGLEGFGLASSYTAIDPLVKPWKNGLADLIVGEDALAPERLYHKLFRLTANKVASEKGWSREAMIRLSAAVDLACWDIVGKAAGLPLYRLFGGFKDEVDCYATCGYYREGKDERELRDDLQMMVDQGHTGFKVKIGGLPLREDMERLRVIREVIGYDKDLMVDVNRAWDFKTACEGVKLLEAFKPRWLEEPVAWEDDRRLLGLLSRRTNIPLSGGESEFTSYGCRALLEEKAISILQFDATMYGGFTEGRKLAALCELNHVQVAPHHDCFIHAQLVASTPAGLIVEAFTDPERDPLQAELYQDAPAIRNGKIKLGSAAGIGLTLNERAVEKYGDHHLLLVTLLLLNALANEALPIFLDDLLSPVFAVLLSVTFVLICGEILPSAVFTGPAQLTVSASFIPVVKILLTTMYCIAKPIARILDEALVHNREERFSRPEVRSVLRLHSPSGHQAAREAYREREGSAEGSPGGQSCLSGSRSAAENQLLPSEDPPQPPSVLNDLEVDLCMAVLMLGDTLVADSPAFYTLKRCARRVMPADFYSPAISVAADAVSSNKDFVVVFPNIDHVEWPVEVTWEEIVGILRTSELLATQSCTPIGSLCKRKQRPARIEAHETAADALAHIADACDSPCGIGVVHRNDDFFGIFDGEDALCGAIAEQEEFAVPCTPSDRLSRQRREAGLGIVQSRSDASPSSSTGSPARETIPESAHLTGRTLGEIASMALEPVDEKEVRDRFHTDPQPDVARGISLPLPSRSTSSTIDVVKSMSYSVGSPAAPRELEENQRQMSPGDIAPGPPKTPPERSRPRPAHLWSELELTALQALSEGTEVPEGTPNPLPDLVPDTAQEERDLEEISLGSRPSQGPFSGQE</sequence>
<dbReference type="Gene3D" id="3.30.390.10">
    <property type="entry name" value="Enolase-like, N-terminal domain"/>
    <property type="match status" value="1"/>
</dbReference>
<dbReference type="SUPFAM" id="SSF51604">
    <property type="entry name" value="Enolase C-terminal domain-like"/>
    <property type="match status" value="1"/>
</dbReference>
<feature type="domain" description="CNNM transmembrane" evidence="7">
    <location>
        <begin position="500"/>
        <end position="623"/>
    </location>
</feature>
<dbReference type="PROSITE" id="PS51846">
    <property type="entry name" value="CNNM"/>
    <property type="match status" value="1"/>
</dbReference>
<feature type="compositionally biased region" description="Basic and acidic residues" evidence="5">
    <location>
        <begin position="893"/>
        <end position="905"/>
    </location>
</feature>
<dbReference type="InterPro" id="IPR002550">
    <property type="entry name" value="CNNM"/>
</dbReference>
<accession>A0A813CBH0</accession>
<dbReference type="InterPro" id="IPR046945">
    <property type="entry name" value="RHMD-like"/>
</dbReference>
<dbReference type="SUPFAM" id="SSF54826">
    <property type="entry name" value="Enolase N-terminal domain-like"/>
    <property type="match status" value="1"/>
</dbReference>